<keyword evidence="2 5" id="KW-0488">Methylation</keyword>
<dbReference type="Gene3D" id="3.30.1550.10">
    <property type="entry name" value="Ribosomal protein L11/L12, N-terminal domain"/>
    <property type="match status" value="1"/>
</dbReference>
<dbReference type="Proteomes" id="UP000003935">
    <property type="component" value="Chromosome"/>
</dbReference>
<dbReference type="InterPro" id="IPR036796">
    <property type="entry name" value="Ribosomal_uL11_N_sf"/>
</dbReference>
<evidence type="ECO:0000313" key="9">
    <source>
        <dbReference type="EMBL" id="AFP84393.1"/>
    </source>
</evidence>
<dbReference type="InterPro" id="IPR000911">
    <property type="entry name" value="Ribosomal_uL11"/>
</dbReference>
<keyword evidence="5" id="KW-0694">RNA-binding</keyword>
<evidence type="ECO:0000256" key="1">
    <source>
        <dbReference type="ARBA" id="ARBA00010537"/>
    </source>
</evidence>
<dbReference type="InterPro" id="IPR020783">
    <property type="entry name" value="Ribosomal_uL11_C"/>
</dbReference>
<keyword evidence="5" id="KW-0699">rRNA-binding</keyword>
<name>J3YQZ4_CARRU</name>
<dbReference type="PATRIC" id="fig|1202540.3.peg.164"/>
<comment type="subunit">
    <text evidence="5">Part of the ribosomal stalk of the 50S ribosomal subunit. Interacts with L10 and the large rRNA to form the base of the stalk. L10 forms an elongated spine to which L12 dimers bind in a sequential fashion forming a multimeric L10(L12)X complex.</text>
</comment>
<organism evidence="9 10">
    <name type="scientific">Candidatus Carsonella ruddii PC isolate NHV</name>
    <dbReference type="NCBI Taxonomy" id="1202540"/>
    <lineage>
        <taxon>Bacteria</taxon>
        <taxon>Pseudomonadati</taxon>
        <taxon>Pseudomonadota</taxon>
        <taxon>Gammaproteobacteria</taxon>
        <taxon>Oceanospirillales</taxon>
        <taxon>Halomonadaceae</taxon>
        <taxon>Zymobacter group</taxon>
        <taxon>Candidatus Carsonella</taxon>
    </lineage>
</organism>
<evidence type="ECO:0000256" key="2">
    <source>
        <dbReference type="ARBA" id="ARBA00022481"/>
    </source>
</evidence>
<evidence type="ECO:0000259" key="8">
    <source>
        <dbReference type="Pfam" id="PF03946"/>
    </source>
</evidence>
<dbReference type="EMBL" id="CP003545">
    <property type="protein sequence ID" value="AFP84393.1"/>
    <property type="molecule type" value="Genomic_DNA"/>
</dbReference>
<keyword evidence="3 5" id="KW-0689">Ribosomal protein</keyword>
<dbReference type="Pfam" id="PF03946">
    <property type="entry name" value="Ribosomal_L11_N"/>
    <property type="match status" value="1"/>
</dbReference>
<dbReference type="HOGENOM" id="CLU_074237_2_0_6"/>
<evidence type="ECO:0000256" key="4">
    <source>
        <dbReference type="ARBA" id="ARBA00023274"/>
    </source>
</evidence>
<sequence>MKILKYKLKMILEPNKATPASCIGPILGQYGINLVEFCNKFNNLTKLIKLEKINVKVAIFIDNTYQILINTISLSNYIKKKKNIISFSKKPGYETLKNLNLKDVIEISNYRNIYEKKKESSMRKMLIGTLISMGYFNEKKNK</sequence>
<dbReference type="SUPFAM" id="SSF46906">
    <property type="entry name" value="Ribosomal protein L11, C-terminal domain"/>
    <property type="match status" value="1"/>
</dbReference>
<accession>J3YQZ4</accession>
<protein>
    <recommendedName>
        <fullName evidence="5">Large ribosomal subunit protein uL11</fullName>
    </recommendedName>
</protein>
<comment type="function">
    <text evidence="5">Forms part of the ribosomal stalk which helps the ribosome interact with GTP-bound translation factors.</text>
</comment>
<gene>
    <name evidence="5 9" type="primary">rplK</name>
    <name evidence="9" type="ORF">A357_0194</name>
</gene>
<dbReference type="Pfam" id="PF00298">
    <property type="entry name" value="Ribosomal_L11"/>
    <property type="match status" value="1"/>
</dbReference>
<dbReference type="PANTHER" id="PTHR11661:SF1">
    <property type="entry name" value="LARGE RIBOSOMAL SUBUNIT PROTEIN UL11M"/>
    <property type="match status" value="1"/>
</dbReference>
<dbReference type="AlphaFoldDB" id="J3YQZ4"/>
<proteinExistence type="inferred from homology"/>
<dbReference type="HAMAP" id="MF_00736">
    <property type="entry name" value="Ribosomal_uL11"/>
    <property type="match status" value="1"/>
</dbReference>
<evidence type="ECO:0000259" key="7">
    <source>
        <dbReference type="Pfam" id="PF00298"/>
    </source>
</evidence>
<evidence type="ECO:0000313" key="10">
    <source>
        <dbReference type="Proteomes" id="UP000003935"/>
    </source>
</evidence>
<dbReference type="InterPro" id="IPR020784">
    <property type="entry name" value="Ribosomal_uL11_N"/>
</dbReference>
<keyword evidence="4 5" id="KW-0687">Ribonucleoprotein</keyword>
<dbReference type="STRING" id="1202540.A357_0194"/>
<dbReference type="SUPFAM" id="SSF54747">
    <property type="entry name" value="Ribosomal L11/L12e N-terminal domain"/>
    <property type="match status" value="1"/>
</dbReference>
<dbReference type="GO" id="GO:0003735">
    <property type="term" value="F:structural constituent of ribosome"/>
    <property type="evidence" value="ECO:0007669"/>
    <property type="project" value="InterPro"/>
</dbReference>
<evidence type="ECO:0000256" key="5">
    <source>
        <dbReference type="HAMAP-Rule" id="MF_00736"/>
    </source>
</evidence>
<dbReference type="InterPro" id="IPR036769">
    <property type="entry name" value="Ribosomal_uL11_C_sf"/>
</dbReference>
<dbReference type="PANTHER" id="PTHR11661">
    <property type="entry name" value="60S RIBOSOMAL PROTEIN L12"/>
    <property type="match status" value="1"/>
</dbReference>
<comment type="PTM">
    <text evidence="5">One or more lysine residues are methylated.</text>
</comment>
<dbReference type="GO" id="GO:0015934">
    <property type="term" value="C:large ribosomal subunit"/>
    <property type="evidence" value="ECO:0007669"/>
    <property type="project" value="TreeGrafter"/>
</dbReference>
<dbReference type="GO" id="GO:0006412">
    <property type="term" value="P:translation"/>
    <property type="evidence" value="ECO:0007669"/>
    <property type="project" value="UniProtKB-UniRule"/>
</dbReference>
<dbReference type="CDD" id="cd00349">
    <property type="entry name" value="Ribosomal_L11"/>
    <property type="match status" value="1"/>
</dbReference>
<feature type="domain" description="Large ribosomal subunit protein uL11 N-terminal" evidence="8">
    <location>
        <begin position="9"/>
        <end position="65"/>
    </location>
</feature>
<dbReference type="KEGG" id="crv:A357_0194"/>
<dbReference type="SMART" id="SM00649">
    <property type="entry name" value="RL11"/>
    <property type="match status" value="1"/>
</dbReference>
<evidence type="ECO:0000256" key="6">
    <source>
        <dbReference type="RuleBase" id="RU003978"/>
    </source>
</evidence>
<evidence type="ECO:0000256" key="3">
    <source>
        <dbReference type="ARBA" id="ARBA00022980"/>
    </source>
</evidence>
<dbReference type="GO" id="GO:0070180">
    <property type="term" value="F:large ribosomal subunit rRNA binding"/>
    <property type="evidence" value="ECO:0007669"/>
    <property type="project" value="UniProtKB-UniRule"/>
</dbReference>
<comment type="similarity">
    <text evidence="1 5 6">Belongs to the universal ribosomal protein uL11 family.</text>
</comment>
<dbReference type="RefSeq" id="WP_014887692.1">
    <property type="nucleotide sequence ID" value="NC_018418.1"/>
</dbReference>
<feature type="domain" description="Large ribosomal subunit protein uL11 C-terminal" evidence="7">
    <location>
        <begin position="75"/>
        <end position="134"/>
    </location>
</feature>
<reference evidence="9 10" key="1">
    <citation type="journal article" date="2012" name="Mol. Biol. Evol.">
        <title>Genome reduction and co-evolution between the primary and secondary bacterial symbionts of psyllids.</title>
        <authorList>
            <person name="Sloan D.B."/>
            <person name="Moran N.A."/>
        </authorList>
    </citation>
    <scope>NUCLEOTIDE SEQUENCE [LARGE SCALE GENOMIC DNA]</scope>
    <source>
        <strain evidence="9 10">PC</strain>
    </source>
</reference>